<dbReference type="InterPro" id="IPR036875">
    <property type="entry name" value="Znf_CCHC_sf"/>
</dbReference>
<evidence type="ECO:0000313" key="10">
    <source>
        <dbReference type="Proteomes" id="UP001151760"/>
    </source>
</evidence>
<dbReference type="PANTHER" id="PTHR42648">
    <property type="entry name" value="TRANSPOSASE, PUTATIVE-RELATED"/>
    <property type="match status" value="1"/>
</dbReference>
<keyword evidence="5" id="KW-0862">Zinc</keyword>
<dbReference type="InterPro" id="IPR036397">
    <property type="entry name" value="RNaseH_sf"/>
</dbReference>
<name>A0ABQ5IS84_9ASTR</name>
<evidence type="ECO:0000256" key="4">
    <source>
        <dbReference type="ARBA" id="ARBA00022801"/>
    </source>
</evidence>
<dbReference type="Pfam" id="PF22936">
    <property type="entry name" value="Pol_BBD"/>
    <property type="match status" value="1"/>
</dbReference>
<dbReference type="Proteomes" id="UP001151760">
    <property type="component" value="Unassembled WGS sequence"/>
</dbReference>
<dbReference type="Gene3D" id="3.30.420.10">
    <property type="entry name" value="Ribonuclease H-like superfamily/Ribonuclease H"/>
    <property type="match status" value="1"/>
</dbReference>
<dbReference type="EMBL" id="BQNB010021123">
    <property type="protein sequence ID" value="GJU03131.1"/>
    <property type="molecule type" value="Genomic_DNA"/>
</dbReference>
<keyword evidence="1" id="KW-0645">Protease</keyword>
<evidence type="ECO:0000259" key="7">
    <source>
        <dbReference type="PROSITE" id="PS50158"/>
    </source>
</evidence>
<protein>
    <submittedName>
        <fullName evidence="9">Zinc finger, CCHC-type containing protein</fullName>
    </submittedName>
</protein>
<dbReference type="Pfam" id="PF07727">
    <property type="entry name" value="RVT_2"/>
    <property type="match status" value="1"/>
</dbReference>
<reference evidence="9" key="2">
    <citation type="submission" date="2022-01" db="EMBL/GenBank/DDBJ databases">
        <authorList>
            <person name="Yamashiro T."/>
            <person name="Shiraishi A."/>
            <person name="Satake H."/>
            <person name="Nakayama K."/>
        </authorList>
    </citation>
    <scope>NUCLEOTIDE SEQUENCE</scope>
</reference>
<feature type="domain" description="Integrase catalytic" evidence="8">
    <location>
        <begin position="499"/>
        <end position="665"/>
    </location>
</feature>
<dbReference type="Pfam" id="PF00665">
    <property type="entry name" value="rve"/>
    <property type="match status" value="1"/>
</dbReference>
<gene>
    <name evidence="9" type="ORF">Tco_1113469</name>
</gene>
<dbReference type="InterPro" id="IPR054722">
    <property type="entry name" value="PolX-like_BBD"/>
</dbReference>
<dbReference type="InterPro" id="IPR039537">
    <property type="entry name" value="Retrotran_Ty1/copia-like"/>
</dbReference>
<dbReference type="InterPro" id="IPR043502">
    <property type="entry name" value="DNA/RNA_pol_sf"/>
</dbReference>
<dbReference type="PANTHER" id="PTHR42648:SF25">
    <property type="entry name" value="RNA-DIRECTED DNA POLYMERASE"/>
    <property type="match status" value="1"/>
</dbReference>
<evidence type="ECO:0000256" key="5">
    <source>
        <dbReference type="PROSITE-ProRule" id="PRU00047"/>
    </source>
</evidence>
<feature type="domain" description="CCHC-type" evidence="7">
    <location>
        <begin position="250"/>
        <end position="265"/>
    </location>
</feature>
<accession>A0ABQ5IS84</accession>
<feature type="compositionally biased region" description="Basic and acidic residues" evidence="6">
    <location>
        <begin position="189"/>
        <end position="198"/>
    </location>
</feature>
<feature type="compositionally biased region" description="Basic and acidic residues" evidence="6">
    <location>
        <begin position="215"/>
        <end position="232"/>
    </location>
</feature>
<keyword evidence="5" id="KW-0863">Zinc-finger</keyword>
<dbReference type="SUPFAM" id="SSF53098">
    <property type="entry name" value="Ribonuclease H-like"/>
    <property type="match status" value="1"/>
</dbReference>
<keyword evidence="4" id="KW-0378">Hydrolase</keyword>
<dbReference type="PROSITE" id="PS50994">
    <property type="entry name" value="INTEGRASE"/>
    <property type="match status" value="1"/>
</dbReference>
<evidence type="ECO:0000256" key="2">
    <source>
        <dbReference type="ARBA" id="ARBA00022723"/>
    </source>
</evidence>
<keyword evidence="3" id="KW-0064">Aspartyl protease</keyword>
<evidence type="ECO:0000313" key="9">
    <source>
        <dbReference type="EMBL" id="GJU03131.1"/>
    </source>
</evidence>
<dbReference type="InterPro" id="IPR001878">
    <property type="entry name" value="Znf_CCHC"/>
</dbReference>
<evidence type="ECO:0000256" key="1">
    <source>
        <dbReference type="ARBA" id="ARBA00022670"/>
    </source>
</evidence>
<dbReference type="Pfam" id="PF00098">
    <property type="entry name" value="zf-CCHC"/>
    <property type="match status" value="1"/>
</dbReference>
<dbReference type="Pfam" id="PF13976">
    <property type="entry name" value="gag_pre-integrs"/>
    <property type="match status" value="1"/>
</dbReference>
<dbReference type="InterPro" id="IPR001584">
    <property type="entry name" value="Integrase_cat-core"/>
</dbReference>
<feature type="region of interest" description="Disordered" evidence="6">
    <location>
        <begin position="189"/>
        <end position="243"/>
    </location>
</feature>
<evidence type="ECO:0000256" key="6">
    <source>
        <dbReference type="SAM" id="MobiDB-lite"/>
    </source>
</evidence>
<dbReference type="InterPro" id="IPR025724">
    <property type="entry name" value="GAG-pre-integrase_dom"/>
</dbReference>
<dbReference type="CDD" id="cd09272">
    <property type="entry name" value="RNase_HI_RT_Ty1"/>
    <property type="match status" value="1"/>
</dbReference>
<feature type="compositionally biased region" description="Polar residues" evidence="6">
    <location>
        <begin position="808"/>
        <end position="839"/>
    </location>
</feature>
<dbReference type="Pfam" id="PF25597">
    <property type="entry name" value="SH3_retrovirus"/>
    <property type="match status" value="1"/>
</dbReference>
<dbReference type="Pfam" id="PF14223">
    <property type="entry name" value="Retrotran_gag_2"/>
    <property type="match status" value="1"/>
</dbReference>
<keyword evidence="2" id="KW-0479">Metal-binding</keyword>
<dbReference type="InterPro" id="IPR012337">
    <property type="entry name" value="RNaseH-like_sf"/>
</dbReference>
<dbReference type="SUPFAM" id="SSF57756">
    <property type="entry name" value="Retrovirus zinc finger-like domains"/>
    <property type="match status" value="1"/>
</dbReference>
<sequence>MLKPSNYSLWAIRMQIILEANGLWEMIEPDDKTQADNKKDKTAMAFLYQALPEEQLLQITKHKTAKAIWDALKTRHMGEERVQQARLQTLKSEFEMLHMKEDETIDAFTTKLTTLVNKASSLGHTMKDGELVRKLLNAVPDRYLQIVASIEQYSDLEEMTLEEAIGRLKTYEERIKYKKGRQVDNQERLMFTRHENKGRFSRGRGRGRYRFSQGRNRENFKDERKDGEDSHKNSNNNSKRSNFDTGKLTCYKCNKIGHIAPRCPDRAKHNEQSHLVEENLEPTLLMAILEDEEQNVSQEGIGYKETNKESLWYLDNGASNHMTGVREHFKELDEKVSGKVKFGDGSYIEIKGKGSIIIECDDDKQRIISHVYYIPDLKSNLLSLGQFTEIGCKVVMEDDELRLYDMNNKIFMKVARQRNRLYKANLRIGTPVCLLANLKEDTWLWHARLGHLNFESLKSMAQKDLVHGIPAIKHTTQICDICLIGKHSRAPFPKKAKIRSTSPLDLVYGDLCGPITPPTPSGKRYIFLLVDDYSRYMWAYFLNTKDQAFDTFKEFKKSIENELRTTLKMLRTDRGGEFTSNEFTQYCKVNGIARQLTAPYSPQQNGVVERRNRTIMSMTRCMMKATNMPQNFWAEAVRHAIHILNSVPTKALEDITPYEAIKKRKPNLENLRIFGCIAYAKVPSQHLTKLDDRSIKMVHLGSEQGSKAYRLYNPATHRICVSRDVKFKEDETWDWNEYISEHTDNEPEWTDFKIGDTEVTNEYHDQETEPTEDNDEFPNNNDDYASPPRDSPLQHQTPHTSPRHSPEVISQVTPDTSRQSNYQGDHDSTQVINSPSQFDHTPVRGFRTLSDLYENTEELLLAEDEPKNYKEASSDQKWIEAMKTELDSINRNNTWELTTLPTGHKAIGLKWIFKTKKDANGDIIKHKARLVAKGYIQQHGIDFEEVFAPVARMETIRLLLAIAATNKWEVHHLDVKSAFLHGDLKEEVYVTQPEGFTKEQDKGKVYRLIKALYGLRQAPRAWNIKLDNTLKSLDFKKCALEQAIYTKTSKDSTLLIGVYVDDLIITGAPKKEIDKFKAQMKEKFEMSDLGLLAYYLGIEVTQANGDISIKQSAYASKILKEAGMIDCNETLIPMDPGTRLTKITEGTMVDSTEYRSIIGCLRYLLHTRPDLSYSVGLLSRFMQEPKEQHMKAIRQVLRYVKGTKDYGITYKHNGGNKIHGFSDSSYGVNTQEGKGTTGIIFYYGESPISWSTQKQATVALSSCESEFIAATAAATQALWLKRLLGKLTQSQEEKITIQVDNKSAIALMKNPVFHGRSKHIDIKYHFIRECMEREDIQVEFINGEYQKADILTKALPKIRFLTMRQLIGLKDLSSSACD</sequence>
<dbReference type="PROSITE" id="PS50158">
    <property type="entry name" value="ZF_CCHC"/>
    <property type="match status" value="1"/>
</dbReference>
<dbReference type="InterPro" id="IPR057670">
    <property type="entry name" value="SH3_retrovirus"/>
</dbReference>
<evidence type="ECO:0000256" key="3">
    <source>
        <dbReference type="ARBA" id="ARBA00022750"/>
    </source>
</evidence>
<evidence type="ECO:0000259" key="8">
    <source>
        <dbReference type="PROSITE" id="PS50994"/>
    </source>
</evidence>
<dbReference type="InterPro" id="IPR013103">
    <property type="entry name" value="RVT_2"/>
</dbReference>
<dbReference type="SUPFAM" id="SSF56672">
    <property type="entry name" value="DNA/RNA polymerases"/>
    <property type="match status" value="1"/>
</dbReference>
<proteinExistence type="predicted"/>
<keyword evidence="10" id="KW-1185">Reference proteome</keyword>
<organism evidence="9 10">
    <name type="scientific">Tanacetum coccineum</name>
    <dbReference type="NCBI Taxonomy" id="301880"/>
    <lineage>
        <taxon>Eukaryota</taxon>
        <taxon>Viridiplantae</taxon>
        <taxon>Streptophyta</taxon>
        <taxon>Embryophyta</taxon>
        <taxon>Tracheophyta</taxon>
        <taxon>Spermatophyta</taxon>
        <taxon>Magnoliopsida</taxon>
        <taxon>eudicotyledons</taxon>
        <taxon>Gunneridae</taxon>
        <taxon>Pentapetalae</taxon>
        <taxon>asterids</taxon>
        <taxon>campanulids</taxon>
        <taxon>Asterales</taxon>
        <taxon>Asteraceae</taxon>
        <taxon>Asteroideae</taxon>
        <taxon>Anthemideae</taxon>
        <taxon>Anthemidinae</taxon>
        <taxon>Tanacetum</taxon>
    </lineage>
</organism>
<feature type="region of interest" description="Disordered" evidence="6">
    <location>
        <begin position="762"/>
        <end position="839"/>
    </location>
</feature>
<feature type="compositionally biased region" description="Basic residues" evidence="6">
    <location>
        <begin position="199"/>
        <end position="209"/>
    </location>
</feature>
<dbReference type="SMART" id="SM00343">
    <property type="entry name" value="ZnF_C2HC"/>
    <property type="match status" value="1"/>
</dbReference>
<comment type="caution">
    <text evidence="9">The sequence shown here is derived from an EMBL/GenBank/DDBJ whole genome shotgun (WGS) entry which is preliminary data.</text>
</comment>
<reference evidence="9" key="1">
    <citation type="journal article" date="2022" name="Int. J. Mol. Sci.">
        <title>Draft Genome of Tanacetum Coccineum: Genomic Comparison of Closely Related Tanacetum-Family Plants.</title>
        <authorList>
            <person name="Yamashiro T."/>
            <person name="Shiraishi A."/>
            <person name="Nakayama K."/>
            <person name="Satake H."/>
        </authorList>
    </citation>
    <scope>NUCLEOTIDE SEQUENCE</scope>
</reference>